<dbReference type="Ensembl" id="ENSSPUT00000004108.1">
    <property type="protein sequence ID" value="ENSSPUP00000003868.1"/>
    <property type="gene ID" value="ENSSPUG00000002981.1"/>
</dbReference>
<feature type="region of interest" description="Disordered" evidence="1">
    <location>
        <begin position="120"/>
        <end position="140"/>
    </location>
</feature>
<dbReference type="PANTHER" id="PTHR46904:SF1">
    <property type="entry name" value="CENTROMERE PROTEIN T"/>
    <property type="match status" value="1"/>
</dbReference>
<organism evidence="2 3">
    <name type="scientific">Sphenodon punctatus</name>
    <name type="common">Tuatara</name>
    <name type="synonym">Hatteria punctata</name>
    <dbReference type="NCBI Taxonomy" id="8508"/>
    <lineage>
        <taxon>Eukaryota</taxon>
        <taxon>Metazoa</taxon>
        <taxon>Chordata</taxon>
        <taxon>Craniata</taxon>
        <taxon>Vertebrata</taxon>
        <taxon>Euteleostomi</taxon>
        <taxon>Lepidosauria</taxon>
        <taxon>Sphenodontia</taxon>
        <taxon>Sphenodontidae</taxon>
        <taxon>Sphenodon</taxon>
    </lineage>
</organism>
<feature type="compositionally biased region" description="Basic and acidic residues" evidence="1">
    <location>
        <begin position="177"/>
        <end position="190"/>
    </location>
</feature>
<sequence length="225" mass="25000">MSDFPQKQTALDSVSLSRSLQVSIDTPGPPDSIEKRGLVRRPKNRRAVNEEAFEGGVEQNLLHIKGSQNYLMDFQATSTIRATTVTNVTNILFSDTELFTQPPQSERSHAEFSAFQLRRSTRKTPAHGSLLSSSVNKEPQQDMELDMVTEEGMACGSHGEELDPDHADQMPSVPEGKAAHLRTEQQEHQRRSSRMFQLLGAAEQQITSTGAIYQALHKRSSSAHN</sequence>
<name>A0A8D0GDX2_SPHPU</name>
<proteinExistence type="predicted"/>
<dbReference type="GO" id="GO:0007059">
    <property type="term" value="P:chromosome segregation"/>
    <property type="evidence" value="ECO:0007669"/>
    <property type="project" value="TreeGrafter"/>
</dbReference>
<dbReference type="GO" id="GO:0003677">
    <property type="term" value="F:DNA binding"/>
    <property type="evidence" value="ECO:0007669"/>
    <property type="project" value="InterPro"/>
</dbReference>
<feature type="compositionally biased region" description="Basic and acidic residues" evidence="1">
    <location>
        <begin position="158"/>
        <end position="168"/>
    </location>
</feature>
<dbReference type="GO" id="GO:0051382">
    <property type="term" value="P:kinetochore assembly"/>
    <property type="evidence" value="ECO:0007669"/>
    <property type="project" value="InterPro"/>
</dbReference>
<accession>A0A8D0GDX2</accession>
<dbReference type="Proteomes" id="UP000694392">
    <property type="component" value="Unplaced"/>
</dbReference>
<keyword evidence="3" id="KW-1185">Reference proteome</keyword>
<reference evidence="2" key="1">
    <citation type="submission" date="2025-08" db="UniProtKB">
        <authorList>
            <consortium name="Ensembl"/>
        </authorList>
    </citation>
    <scope>IDENTIFICATION</scope>
</reference>
<dbReference type="InterPro" id="IPR028255">
    <property type="entry name" value="CENP-T"/>
</dbReference>
<feature type="region of interest" description="Disordered" evidence="1">
    <location>
        <begin position="1"/>
        <end position="36"/>
    </location>
</feature>
<protein>
    <submittedName>
        <fullName evidence="2">Uncharacterized protein</fullName>
    </submittedName>
</protein>
<feature type="compositionally biased region" description="Polar residues" evidence="1">
    <location>
        <begin position="1"/>
        <end position="24"/>
    </location>
</feature>
<feature type="region of interest" description="Disordered" evidence="1">
    <location>
        <begin position="157"/>
        <end position="193"/>
    </location>
</feature>
<dbReference type="GO" id="GO:0000278">
    <property type="term" value="P:mitotic cell cycle"/>
    <property type="evidence" value="ECO:0007669"/>
    <property type="project" value="TreeGrafter"/>
</dbReference>
<dbReference type="GeneTree" id="ENSGT00960000191007"/>
<reference evidence="2" key="2">
    <citation type="submission" date="2025-09" db="UniProtKB">
        <authorList>
            <consortium name="Ensembl"/>
        </authorList>
    </citation>
    <scope>IDENTIFICATION</scope>
</reference>
<evidence type="ECO:0000256" key="1">
    <source>
        <dbReference type="SAM" id="MobiDB-lite"/>
    </source>
</evidence>
<evidence type="ECO:0000313" key="3">
    <source>
        <dbReference type="Proteomes" id="UP000694392"/>
    </source>
</evidence>
<evidence type="ECO:0000313" key="2">
    <source>
        <dbReference type="Ensembl" id="ENSSPUP00000003868.1"/>
    </source>
</evidence>
<dbReference type="GO" id="GO:0000776">
    <property type="term" value="C:kinetochore"/>
    <property type="evidence" value="ECO:0007669"/>
    <property type="project" value="InterPro"/>
</dbReference>
<dbReference type="AlphaFoldDB" id="A0A8D0GDX2"/>
<dbReference type="PANTHER" id="PTHR46904">
    <property type="entry name" value="CENTROMERE PROTEIN T"/>
    <property type="match status" value="1"/>
</dbReference>